<dbReference type="OrthoDB" id="4150019at2759"/>
<feature type="compositionally biased region" description="Low complexity" evidence="2">
    <location>
        <begin position="185"/>
        <end position="202"/>
    </location>
</feature>
<dbReference type="InterPro" id="IPR050797">
    <property type="entry name" value="Carb_Metab_Trans_Reg"/>
</dbReference>
<dbReference type="GO" id="GO:0000981">
    <property type="term" value="F:DNA-binding transcription factor activity, RNA polymerase II-specific"/>
    <property type="evidence" value="ECO:0007669"/>
    <property type="project" value="InterPro"/>
</dbReference>
<dbReference type="Proteomes" id="UP000799640">
    <property type="component" value="Unassembled WGS sequence"/>
</dbReference>
<feature type="compositionally biased region" description="Polar residues" evidence="2">
    <location>
        <begin position="398"/>
        <end position="407"/>
    </location>
</feature>
<name>A0A6G1I972_9PEZI</name>
<dbReference type="SUPFAM" id="SSF57701">
    <property type="entry name" value="Zn2/Cys6 DNA-binding domain"/>
    <property type="match status" value="1"/>
</dbReference>
<evidence type="ECO:0000313" key="5">
    <source>
        <dbReference type="Proteomes" id="UP000799640"/>
    </source>
</evidence>
<organism evidence="4 5">
    <name type="scientific">Trichodelitschia bisporula</name>
    <dbReference type="NCBI Taxonomy" id="703511"/>
    <lineage>
        <taxon>Eukaryota</taxon>
        <taxon>Fungi</taxon>
        <taxon>Dikarya</taxon>
        <taxon>Ascomycota</taxon>
        <taxon>Pezizomycotina</taxon>
        <taxon>Dothideomycetes</taxon>
        <taxon>Dothideomycetes incertae sedis</taxon>
        <taxon>Phaeotrichales</taxon>
        <taxon>Phaeotrichaceae</taxon>
        <taxon>Trichodelitschia</taxon>
    </lineage>
</organism>
<dbReference type="PROSITE" id="PS50048">
    <property type="entry name" value="ZN2_CY6_FUNGAL_2"/>
    <property type="match status" value="1"/>
</dbReference>
<dbReference type="EMBL" id="ML996688">
    <property type="protein sequence ID" value="KAF2404587.1"/>
    <property type="molecule type" value="Genomic_DNA"/>
</dbReference>
<dbReference type="AlphaFoldDB" id="A0A6G1I972"/>
<sequence>MAVAETRRAGADRAVKHWVPESLSSNTFVVESMVAFDQSSQPPGTINAHFASSPENQENLNASEIAGRDSTIKKRRPSKVQITSEVRRSASTPQIRGLAEKDSGMGSPTAADKRRNKLGYHRTSVACGHCRRRKIRCLLPNPEDMHGRCLNCIRLKKECNFHPVNSEQPMSTDGRGPGSRKDTGSVAPSSSTQSSPRASIPSHQSTEELAGLPYAQGGPQFQAYPETDAYGVPNANGVPLSGVPYGFPPTASNGTSWSSPQGYPGSGAPSETPADASPSPYWTSPQATAAPGYPGQTLAQVPSTSFANGYALQQGGQWVPARSMSFGTAVDSLPEHYAYQSFRPPGAAAPQPGMEYATPPVVGSNGLTSGVEAGHGIGASSAPGGQLPYGYPGWEQFESPTALQPSAMNEDPYWYATQGTSSKPEQAFAAAHYAESRPFYPPGSGAG</sequence>
<dbReference type="GO" id="GO:0008270">
    <property type="term" value="F:zinc ion binding"/>
    <property type="evidence" value="ECO:0007669"/>
    <property type="project" value="InterPro"/>
</dbReference>
<feature type="region of interest" description="Disordered" evidence="2">
    <location>
        <begin position="86"/>
        <end position="117"/>
    </location>
</feature>
<protein>
    <recommendedName>
        <fullName evidence="3">Zn(2)-C6 fungal-type domain-containing protein</fullName>
    </recommendedName>
</protein>
<dbReference type="Pfam" id="PF00172">
    <property type="entry name" value="Zn_clus"/>
    <property type="match status" value="1"/>
</dbReference>
<keyword evidence="1" id="KW-0539">Nucleus</keyword>
<feature type="compositionally biased region" description="Polar residues" evidence="2">
    <location>
        <begin position="252"/>
        <end position="261"/>
    </location>
</feature>
<feature type="region of interest" description="Disordered" evidence="2">
    <location>
        <begin position="252"/>
        <end position="296"/>
    </location>
</feature>
<feature type="region of interest" description="Disordered" evidence="2">
    <location>
        <begin position="163"/>
        <end position="205"/>
    </location>
</feature>
<dbReference type="PANTHER" id="PTHR31668">
    <property type="entry name" value="GLUCOSE TRANSPORT TRANSCRIPTION REGULATOR RGT1-RELATED-RELATED"/>
    <property type="match status" value="1"/>
</dbReference>
<dbReference type="SMART" id="SM00066">
    <property type="entry name" value="GAL4"/>
    <property type="match status" value="1"/>
</dbReference>
<evidence type="ECO:0000256" key="2">
    <source>
        <dbReference type="SAM" id="MobiDB-lite"/>
    </source>
</evidence>
<dbReference type="PROSITE" id="PS00463">
    <property type="entry name" value="ZN2_CY6_FUNGAL_1"/>
    <property type="match status" value="1"/>
</dbReference>
<dbReference type="PANTHER" id="PTHR31668:SF30">
    <property type="entry name" value="ZN(II)2CYS6 TRANSCRIPTION FACTOR (EUROFUNG)"/>
    <property type="match status" value="1"/>
</dbReference>
<evidence type="ECO:0000313" key="4">
    <source>
        <dbReference type="EMBL" id="KAF2404587.1"/>
    </source>
</evidence>
<feature type="region of interest" description="Disordered" evidence="2">
    <location>
        <begin position="391"/>
        <end position="421"/>
    </location>
</feature>
<gene>
    <name evidence="4" type="ORF">EJ06DRAFT_211078</name>
</gene>
<evidence type="ECO:0000259" key="3">
    <source>
        <dbReference type="PROSITE" id="PS50048"/>
    </source>
</evidence>
<dbReference type="InterPro" id="IPR001138">
    <property type="entry name" value="Zn2Cys6_DnaBD"/>
</dbReference>
<dbReference type="InterPro" id="IPR036864">
    <property type="entry name" value="Zn2-C6_fun-type_DNA-bd_sf"/>
</dbReference>
<dbReference type="Gene3D" id="4.10.240.10">
    <property type="entry name" value="Zn(2)-C6 fungal-type DNA-binding domain"/>
    <property type="match status" value="1"/>
</dbReference>
<proteinExistence type="predicted"/>
<feature type="domain" description="Zn(2)-C6 fungal-type" evidence="3">
    <location>
        <begin position="126"/>
        <end position="161"/>
    </location>
</feature>
<accession>A0A6G1I972</accession>
<dbReference type="CDD" id="cd00067">
    <property type="entry name" value="GAL4"/>
    <property type="match status" value="1"/>
</dbReference>
<keyword evidence="5" id="KW-1185">Reference proteome</keyword>
<reference evidence="4" key="1">
    <citation type="journal article" date="2020" name="Stud. Mycol.">
        <title>101 Dothideomycetes genomes: a test case for predicting lifestyles and emergence of pathogens.</title>
        <authorList>
            <person name="Haridas S."/>
            <person name="Albert R."/>
            <person name="Binder M."/>
            <person name="Bloem J."/>
            <person name="Labutti K."/>
            <person name="Salamov A."/>
            <person name="Andreopoulos B."/>
            <person name="Baker S."/>
            <person name="Barry K."/>
            <person name="Bills G."/>
            <person name="Bluhm B."/>
            <person name="Cannon C."/>
            <person name="Castanera R."/>
            <person name="Culley D."/>
            <person name="Daum C."/>
            <person name="Ezra D."/>
            <person name="Gonzalez J."/>
            <person name="Henrissat B."/>
            <person name="Kuo A."/>
            <person name="Liang C."/>
            <person name="Lipzen A."/>
            <person name="Lutzoni F."/>
            <person name="Magnuson J."/>
            <person name="Mondo S."/>
            <person name="Nolan M."/>
            <person name="Ohm R."/>
            <person name="Pangilinan J."/>
            <person name="Park H.-J."/>
            <person name="Ramirez L."/>
            <person name="Alfaro M."/>
            <person name="Sun H."/>
            <person name="Tritt A."/>
            <person name="Yoshinaga Y."/>
            <person name="Zwiers L.-H."/>
            <person name="Turgeon B."/>
            <person name="Goodwin S."/>
            <person name="Spatafora J."/>
            <person name="Crous P."/>
            <person name="Grigoriev I."/>
        </authorList>
    </citation>
    <scope>NUCLEOTIDE SEQUENCE</scope>
    <source>
        <strain evidence="4">CBS 262.69</strain>
    </source>
</reference>
<evidence type="ECO:0000256" key="1">
    <source>
        <dbReference type="ARBA" id="ARBA00023242"/>
    </source>
</evidence>